<reference evidence="12 13" key="1">
    <citation type="journal article" date="2015" name="J. Biotechnol.">
        <title>Complete genome sequence of Paenibacillus beijingensis 7188(T) (=DSM 24997(T)), a novel rhizobacterium from jujube garden soil.</title>
        <authorList>
            <person name="Kwak Y."/>
            <person name="Shin J.H."/>
        </authorList>
    </citation>
    <scope>NUCLEOTIDE SEQUENCE [LARGE SCALE GENOMIC DNA]</scope>
    <source>
        <strain evidence="12 13">DSM 24997</strain>
    </source>
</reference>
<dbReference type="Gene3D" id="2.30.140.30">
    <property type="match status" value="1"/>
</dbReference>
<protein>
    <submittedName>
        <fullName evidence="12">Peptidase M15</fullName>
    </submittedName>
</protein>
<dbReference type="PANTHER" id="PTHR21581:SF33">
    <property type="entry name" value="D-ALANYL-D-ALANINE CARBOXYPEPTIDASE DACB"/>
    <property type="match status" value="1"/>
</dbReference>
<dbReference type="GO" id="GO:0009002">
    <property type="term" value="F:serine-type D-Ala-D-Ala carboxypeptidase activity"/>
    <property type="evidence" value="ECO:0007669"/>
    <property type="project" value="InterPro"/>
</dbReference>
<dbReference type="Pfam" id="PF00768">
    <property type="entry name" value="Peptidase_S11"/>
    <property type="match status" value="1"/>
</dbReference>
<evidence type="ECO:0000259" key="11">
    <source>
        <dbReference type="Pfam" id="PF00768"/>
    </source>
</evidence>
<dbReference type="InterPro" id="IPR001967">
    <property type="entry name" value="Peptidase_S11_N"/>
</dbReference>
<keyword evidence="2 10" id="KW-0732">Signal</keyword>
<keyword evidence="4" id="KW-0133">Cell shape</keyword>
<evidence type="ECO:0000256" key="2">
    <source>
        <dbReference type="ARBA" id="ARBA00022729"/>
    </source>
</evidence>
<dbReference type="GO" id="GO:0006508">
    <property type="term" value="P:proteolysis"/>
    <property type="evidence" value="ECO:0007669"/>
    <property type="project" value="InterPro"/>
</dbReference>
<gene>
    <name evidence="12" type="ORF">VN24_24980</name>
</gene>
<feature type="signal peptide" evidence="10">
    <location>
        <begin position="1"/>
        <end position="21"/>
    </location>
</feature>
<evidence type="ECO:0000256" key="1">
    <source>
        <dbReference type="ARBA" id="ARBA00007164"/>
    </source>
</evidence>
<dbReference type="SUPFAM" id="SSF56601">
    <property type="entry name" value="beta-lactamase/transpeptidase-like"/>
    <property type="match status" value="1"/>
</dbReference>
<sequence>MARLKKPLAVLLLAGMTIYSAVQGSANAEPAQSAGTITTHAKAAALIDVESGRILYEDHGTEEMRIASLTKIMTAIVAIEEGKLQDVVKVGKRAVGKEGSSIYLQLGEEMTLHNMLYGLMLRSGNDAATAVAEHVGGSEEGFVRLMNEKAEWLGLANTRFMNPHGLDQDGHYSSAVDLAKLTAYALHNSVFSEIVATRVKTAPNPHDAWDYKWTNKNKMLSFYDGADGVKTGYTKTALRCLVSSATRGGQRLAAVTLNDGDDWADHQKLLDYGYHHYPLTNLAEKGQGVSGYSLRAGRTFRYPLAKDEEGAVSSRLVLLDSAQPTAAYRLGERGRIDWYLNGVKIGTVPVYETDDKRTKGSDKPALSRRIGGTFEWRQGTATLSEAFRSVVMALLRAGAG</sequence>
<evidence type="ECO:0000256" key="3">
    <source>
        <dbReference type="ARBA" id="ARBA00022801"/>
    </source>
</evidence>
<evidence type="ECO:0000256" key="7">
    <source>
        <dbReference type="PIRSR" id="PIRSR618044-1"/>
    </source>
</evidence>
<evidence type="ECO:0000256" key="8">
    <source>
        <dbReference type="PIRSR" id="PIRSR618044-2"/>
    </source>
</evidence>
<feature type="binding site" evidence="8">
    <location>
        <position position="230"/>
    </location>
    <ligand>
        <name>substrate</name>
    </ligand>
</feature>
<evidence type="ECO:0000256" key="9">
    <source>
        <dbReference type="RuleBase" id="RU004016"/>
    </source>
</evidence>
<keyword evidence="13" id="KW-1185">Reference proteome</keyword>
<dbReference type="PRINTS" id="PR00725">
    <property type="entry name" value="DADACBPTASE1"/>
</dbReference>
<keyword evidence="5" id="KW-0573">Peptidoglycan synthesis</keyword>
<dbReference type="STRING" id="1126833.VN24_24980"/>
<keyword evidence="6" id="KW-0961">Cell wall biogenesis/degradation</keyword>
<evidence type="ECO:0000256" key="5">
    <source>
        <dbReference type="ARBA" id="ARBA00022984"/>
    </source>
</evidence>
<dbReference type="KEGG" id="pbj:VN24_24980"/>
<organism evidence="12 13">
    <name type="scientific">Paenibacillus beijingensis</name>
    <dbReference type="NCBI Taxonomy" id="1126833"/>
    <lineage>
        <taxon>Bacteria</taxon>
        <taxon>Bacillati</taxon>
        <taxon>Bacillota</taxon>
        <taxon>Bacilli</taxon>
        <taxon>Bacillales</taxon>
        <taxon>Paenibacillaceae</taxon>
        <taxon>Paenibacillus</taxon>
    </lineage>
</organism>
<evidence type="ECO:0000313" key="12">
    <source>
        <dbReference type="EMBL" id="AJY77212.1"/>
    </source>
</evidence>
<keyword evidence="3" id="KW-0378">Hydrolase</keyword>
<evidence type="ECO:0000256" key="4">
    <source>
        <dbReference type="ARBA" id="ARBA00022960"/>
    </source>
</evidence>
<feature type="active site" description="Proton acceptor" evidence="7">
    <location>
        <position position="71"/>
    </location>
</feature>
<dbReference type="InterPro" id="IPR012338">
    <property type="entry name" value="Beta-lactam/transpept-like"/>
</dbReference>
<dbReference type="GO" id="GO:0008360">
    <property type="term" value="P:regulation of cell shape"/>
    <property type="evidence" value="ECO:0007669"/>
    <property type="project" value="UniProtKB-KW"/>
</dbReference>
<dbReference type="GO" id="GO:0009252">
    <property type="term" value="P:peptidoglycan biosynthetic process"/>
    <property type="evidence" value="ECO:0007669"/>
    <property type="project" value="UniProtKB-KW"/>
</dbReference>
<accession>A0A0D5NQF7</accession>
<feature type="active site" description="Acyl-ester intermediate" evidence="7">
    <location>
        <position position="68"/>
    </location>
</feature>
<dbReference type="OrthoDB" id="9791132at2"/>
<dbReference type="Gene3D" id="3.40.710.10">
    <property type="entry name" value="DD-peptidase/beta-lactamase superfamily"/>
    <property type="match status" value="1"/>
</dbReference>
<reference evidence="13" key="2">
    <citation type="submission" date="2015-03" db="EMBL/GenBank/DDBJ databases">
        <title>Genome sequence of Paenibacillus beijingensis strain DSM 24997T.</title>
        <authorList>
            <person name="Kwak Y."/>
            <person name="Shin J.-H."/>
        </authorList>
    </citation>
    <scope>NUCLEOTIDE SEQUENCE [LARGE SCALE GENOMIC DNA]</scope>
    <source>
        <strain evidence="13">DSM 24997</strain>
    </source>
</reference>
<feature type="chain" id="PRO_5038419256" evidence="10">
    <location>
        <begin position="22"/>
        <end position="400"/>
    </location>
</feature>
<dbReference type="Proteomes" id="UP000032633">
    <property type="component" value="Chromosome"/>
</dbReference>
<evidence type="ECO:0000256" key="6">
    <source>
        <dbReference type="ARBA" id="ARBA00023316"/>
    </source>
</evidence>
<feature type="active site" evidence="7">
    <location>
        <position position="123"/>
    </location>
</feature>
<dbReference type="PANTHER" id="PTHR21581">
    <property type="entry name" value="D-ALANYL-D-ALANINE CARBOXYPEPTIDASE"/>
    <property type="match status" value="1"/>
</dbReference>
<dbReference type="EMBL" id="CP011058">
    <property type="protein sequence ID" value="AJY77212.1"/>
    <property type="molecule type" value="Genomic_DNA"/>
</dbReference>
<dbReference type="AlphaFoldDB" id="A0A0D5NQF7"/>
<dbReference type="GO" id="GO:0071555">
    <property type="term" value="P:cell wall organization"/>
    <property type="evidence" value="ECO:0007669"/>
    <property type="project" value="UniProtKB-KW"/>
</dbReference>
<dbReference type="RefSeq" id="WP_045672637.1">
    <property type="nucleotide sequence ID" value="NZ_CP011058.1"/>
</dbReference>
<name>A0A0D5NQF7_9BACL</name>
<dbReference type="HOGENOM" id="CLU_027070_7_0_9"/>
<comment type="similarity">
    <text evidence="1 9">Belongs to the peptidase S11 family.</text>
</comment>
<proteinExistence type="inferred from homology"/>
<evidence type="ECO:0000256" key="10">
    <source>
        <dbReference type="SAM" id="SignalP"/>
    </source>
</evidence>
<dbReference type="InterPro" id="IPR018044">
    <property type="entry name" value="Peptidase_S11"/>
</dbReference>
<feature type="domain" description="Peptidase S11 D-alanyl-D-alanine carboxypeptidase A N-terminal" evidence="11">
    <location>
        <begin position="36"/>
        <end position="259"/>
    </location>
</feature>
<dbReference type="PATRIC" id="fig|1126833.4.peg.5491"/>
<evidence type="ECO:0000313" key="13">
    <source>
        <dbReference type="Proteomes" id="UP000032633"/>
    </source>
</evidence>